<protein>
    <recommendedName>
        <fullName evidence="3">Nucleotidyltransferase family protein</fullName>
    </recommendedName>
</protein>
<dbReference type="EMBL" id="FUIE01000053">
    <property type="protein sequence ID" value="SJM64187.1"/>
    <property type="molecule type" value="Genomic_DNA"/>
</dbReference>
<dbReference type="Pfam" id="PF06042">
    <property type="entry name" value="NTP_transf_6"/>
    <property type="match status" value="1"/>
</dbReference>
<organism evidence="1 2">
    <name type="scientific">Brevundimonas diminuta 3F5N</name>
    <dbReference type="NCBI Taxonomy" id="1255603"/>
    <lineage>
        <taxon>Bacteria</taxon>
        <taxon>Pseudomonadati</taxon>
        <taxon>Pseudomonadota</taxon>
        <taxon>Alphaproteobacteria</taxon>
        <taxon>Caulobacterales</taxon>
        <taxon>Caulobacteraceae</taxon>
        <taxon>Brevundimonas</taxon>
    </lineage>
</organism>
<gene>
    <name evidence="1" type="ORF">FM111_10255</name>
</gene>
<dbReference type="RefSeq" id="WP_087140867.1">
    <property type="nucleotide sequence ID" value="NZ_FUIE01000053.1"/>
</dbReference>
<dbReference type="InterPro" id="IPR009267">
    <property type="entry name" value="NTP_transf_6"/>
</dbReference>
<name>A0A1R4G802_BREDI</name>
<dbReference type="AlphaFoldDB" id="A0A1R4G802"/>
<reference evidence="1 2" key="1">
    <citation type="submission" date="2017-02" db="EMBL/GenBank/DDBJ databases">
        <authorList>
            <person name="Peterson S.W."/>
        </authorList>
    </citation>
    <scope>NUCLEOTIDE SEQUENCE [LARGE SCALE GENOMIC DNA]</scope>
    <source>
        <strain evidence="1 2">3F5N</strain>
    </source>
</reference>
<dbReference type="PANTHER" id="PTHR39166">
    <property type="entry name" value="BLL1166 PROTEIN"/>
    <property type="match status" value="1"/>
</dbReference>
<evidence type="ECO:0008006" key="3">
    <source>
        <dbReference type="Google" id="ProtNLM"/>
    </source>
</evidence>
<dbReference type="PANTHER" id="PTHR39166:SF1">
    <property type="entry name" value="BLL1166 PROTEIN"/>
    <property type="match status" value="1"/>
</dbReference>
<accession>A0A1R4G802</accession>
<proteinExistence type="predicted"/>
<dbReference type="Proteomes" id="UP000195766">
    <property type="component" value="Unassembled WGS sequence"/>
</dbReference>
<sequence length="194" mass="21534">MTLEARLIEIVRADAGLMHVLTVMRGLDLPDWRLFSGAVYQAVWNVQTGRPVGYGIKDYDIGYFDADTSWDTEDAVIKRVAAAFEPPLRDQVEVRNQARVHLWFEGKFGEPYDPLTCTDDAPARFVAPAFAVGVRLEADDRLSVIAPFGLEDVFAMTIRPNPTRGLAKGWDRAVANARGRWPEITVIDGAQATA</sequence>
<dbReference type="OrthoDB" id="9805247at2"/>
<evidence type="ECO:0000313" key="1">
    <source>
        <dbReference type="EMBL" id="SJM64187.1"/>
    </source>
</evidence>
<evidence type="ECO:0000313" key="2">
    <source>
        <dbReference type="Proteomes" id="UP000195766"/>
    </source>
</evidence>